<evidence type="ECO:0000313" key="2">
    <source>
        <dbReference type="EMBL" id="SEP18745.1"/>
    </source>
</evidence>
<sequence length="120" mass="13337">MTTEQVETLLDDVRHLGEAQHAIMLRVRELVLSAGPDVSEEVKYGGVLFSVHSHFCGVFAYAHHVSLEFSEGARLPDPHHVLEGGGKHRRHIKLRGADDISAKRVGEYVRAAYEAARRGQ</sequence>
<dbReference type="OrthoDB" id="7619808at2"/>
<protein>
    <recommendedName>
        <fullName evidence="1">YdhG-like domain-containing protein</fullName>
    </recommendedName>
</protein>
<feature type="domain" description="YdhG-like" evidence="1">
    <location>
        <begin position="21"/>
        <end position="112"/>
    </location>
</feature>
<organism evidence="2 3">
    <name type="scientific">Aquisalimonas asiatica</name>
    <dbReference type="NCBI Taxonomy" id="406100"/>
    <lineage>
        <taxon>Bacteria</taxon>
        <taxon>Pseudomonadati</taxon>
        <taxon>Pseudomonadota</taxon>
        <taxon>Gammaproteobacteria</taxon>
        <taxon>Chromatiales</taxon>
        <taxon>Ectothiorhodospiraceae</taxon>
        <taxon>Aquisalimonas</taxon>
    </lineage>
</organism>
<dbReference type="InterPro" id="IPR014922">
    <property type="entry name" value="YdhG-like"/>
</dbReference>
<dbReference type="AlphaFoldDB" id="A0A1H8VTR8"/>
<dbReference type="STRING" id="406100.SAMN04488052_11532"/>
<proteinExistence type="predicted"/>
<dbReference type="RefSeq" id="WP_091646469.1">
    <property type="nucleotide sequence ID" value="NZ_FOEG01000015.1"/>
</dbReference>
<dbReference type="SUPFAM" id="SSF159888">
    <property type="entry name" value="YdhG-like"/>
    <property type="match status" value="1"/>
</dbReference>
<accession>A0A1H8VTR8</accession>
<reference evidence="2 3" key="1">
    <citation type="submission" date="2016-10" db="EMBL/GenBank/DDBJ databases">
        <authorList>
            <person name="de Groot N.N."/>
        </authorList>
    </citation>
    <scope>NUCLEOTIDE SEQUENCE [LARGE SCALE GENOMIC DNA]</scope>
    <source>
        <strain evidence="2 3">CGMCC 1.6291</strain>
    </source>
</reference>
<name>A0A1H8VTR8_9GAMM</name>
<gene>
    <name evidence="2" type="ORF">SAMN04488052_11532</name>
</gene>
<evidence type="ECO:0000313" key="3">
    <source>
        <dbReference type="Proteomes" id="UP000199657"/>
    </source>
</evidence>
<dbReference type="Proteomes" id="UP000199657">
    <property type="component" value="Unassembled WGS sequence"/>
</dbReference>
<dbReference type="EMBL" id="FOEG01000015">
    <property type="protein sequence ID" value="SEP18745.1"/>
    <property type="molecule type" value="Genomic_DNA"/>
</dbReference>
<dbReference type="Pfam" id="PF08818">
    <property type="entry name" value="DUF1801"/>
    <property type="match status" value="1"/>
</dbReference>
<dbReference type="Gene3D" id="3.90.1150.200">
    <property type="match status" value="1"/>
</dbReference>
<evidence type="ECO:0000259" key="1">
    <source>
        <dbReference type="Pfam" id="PF08818"/>
    </source>
</evidence>
<keyword evidence="3" id="KW-1185">Reference proteome</keyword>